<name>A0A1T4VC16_9FIRM</name>
<evidence type="ECO:0000313" key="3">
    <source>
        <dbReference type="Proteomes" id="UP000190814"/>
    </source>
</evidence>
<dbReference type="EMBL" id="FUXZ01000004">
    <property type="protein sequence ID" value="SKA62467.1"/>
    <property type="molecule type" value="Genomic_DNA"/>
</dbReference>
<dbReference type="AlphaFoldDB" id="A0A1T4VC16"/>
<proteinExistence type="predicted"/>
<dbReference type="Pfam" id="PF00148">
    <property type="entry name" value="Oxidored_nitro"/>
    <property type="match status" value="1"/>
</dbReference>
<feature type="domain" description="Nitrogenase/oxidoreductase component 1" evidence="1">
    <location>
        <begin position="50"/>
        <end position="401"/>
    </location>
</feature>
<accession>A0A1T4VC16</accession>
<evidence type="ECO:0000313" key="2">
    <source>
        <dbReference type="EMBL" id="SKA62467.1"/>
    </source>
</evidence>
<evidence type="ECO:0000259" key="1">
    <source>
        <dbReference type="Pfam" id="PF00148"/>
    </source>
</evidence>
<dbReference type="SUPFAM" id="SSF53807">
    <property type="entry name" value="Helical backbone' metal receptor"/>
    <property type="match status" value="1"/>
</dbReference>
<keyword evidence="3" id="KW-1185">Reference proteome</keyword>
<dbReference type="PANTHER" id="PTHR42956">
    <property type="entry name" value="NITROGENASE IRON-MOLYBDENUM COFACTOR BIOSYNTHESIS PROTEIN NIFE"/>
    <property type="match status" value="1"/>
</dbReference>
<dbReference type="GO" id="GO:0016491">
    <property type="term" value="F:oxidoreductase activity"/>
    <property type="evidence" value="ECO:0007669"/>
    <property type="project" value="InterPro"/>
</dbReference>
<dbReference type="Gene3D" id="3.40.50.1980">
    <property type="entry name" value="Nitrogenase molybdenum iron protein domain"/>
    <property type="match status" value="2"/>
</dbReference>
<organism evidence="2 3">
    <name type="scientific">Eubacterium uniforme</name>
    <dbReference type="NCBI Taxonomy" id="39495"/>
    <lineage>
        <taxon>Bacteria</taxon>
        <taxon>Bacillati</taxon>
        <taxon>Bacillota</taxon>
        <taxon>Clostridia</taxon>
        <taxon>Eubacteriales</taxon>
        <taxon>Eubacteriaceae</taxon>
        <taxon>Eubacterium</taxon>
    </lineage>
</organism>
<protein>
    <submittedName>
        <fullName evidence="2">Nitrogenase molybdenum-cofactor synthesis protein NifE</fullName>
    </submittedName>
</protein>
<dbReference type="Proteomes" id="UP000190814">
    <property type="component" value="Unassembled WGS sequence"/>
</dbReference>
<sequence>MVNDKVMFHTAKELVELGRDNIPKDLKSGTGLVYSSPATLAYNSPGAEGFGVKRAGLSIPGSVMLIVSPGCCGRNTSEISIIPRYKHRFFYLDMNENDLITGKHLSKIPQAVTEVVDTITNRWEEEKPDVVMICITCVDALLGTDMERVCKKATEASGVLVKPCYMYALTREGRKPPMVHVRQSIYSLLDDRKRKGNSVNFLGFFAPLIDDFELYDYFKKAGVANIREIGRCDTFDEFMEMSEANFNIVLNPEAVAAAEDLKLRRKMPYIEIKRLYYIEQIRKQYYALANALGITIDDEKEYNETLEVIERVKSKKSDIKFAIGESLNADSFELALALLRYGFSVIEIYGLFEEAKFNYIEKINVLSPETRIYSNMDPTMMYYEEGEKPDIVIGKDAAFYHKDSYVIGWNEDIQPYGYAGLKKLFLEIEKSL</sequence>
<reference evidence="2 3" key="1">
    <citation type="submission" date="2017-02" db="EMBL/GenBank/DDBJ databases">
        <authorList>
            <person name="Peterson S.W."/>
        </authorList>
    </citation>
    <scope>NUCLEOTIDE SEQUENCE [LARGE SCALE GENOMIC DNA]</scope>
    <source>
        <strain evidence="2 3">ATCC 35992</strain>
    </source>
</reference>
<gene>
    <name evidence="2" type="ORF">SAMN02745111_00621</name>
</gene>
<dbReference type="InterPro" id="IPR049939">
    <property type="entry name" value="NifE-like"/>
</dbReference>
<dbReference type="PANTHER" id="PTHR42956:SF1">
    <property type="entry name" value="NITROGENASE IRON-MOLYBDENUM COFACTOR BIOSYNTHESIS PROTEIN NIFE"/>
    <property type="match status" value="1"/>
</dbReference>
<dbReference type="InterPro" id="IPR000510">
    <property type="entry name" value="Nase/OxRdtase_comp1"/>
</dbReference>
<dbReference type="RefSeq" id="WP_078765514.1">
    <property type="nucleotide sequence ID" value="NZ_FUXZ01000004.1"/>
</dbReference>
<dbReference type="STRING" id="39495.SAMN02745111_00621"/>